<dbReference type="AlphaFoldDB" id="A0A382W1L9"/>
<keyword evidence="1" id="KW-0812">Transmembrane</keyword>
<dbReference type="EMBL" id="UINC01156346">
    <property type="protein sequence ID" value="SVD52712.1"/>
    <property type="molecule type" value="Genomic_DNA"/>
</dbReference>
<feature type="transmembrane region" description="Helical" evidence="1">
    <location>
        <begin position="6"/>
        <end position="26"/>
    </location>
</feature>
<name>A0A382W1L9_9ZZZZ</name>
<evidence type="ECO:0000256" key="1">
    <source>
        <dbReference type="SAM" id="Phobius"/>
    </source>
</evidence>
<accession>A0A382W1L9</accession>
<keyword evidence="1" id="KW-1133">Transmembrane helix</keyword>
<gene>
    <name evidence="2" type="ORF">METZ01_LOCUS405566</name>
</gene>
<evidence type="ECO:0000313" key="2">
    <source>
        <dbReference type="EMBL" id="SVD52712.1"/>
    </source>
</evidence>
<reference evidence="2" key="1">
    <citation type="submission" date="2018-05" db="EMBL/GenBank/DDBJ databases">
        <authorList>
            <person name="Lanie J.A."/>
            <person name="Ng W.-L."/>
            <person name="Kazmierczak K.M."/>
            <person name="Andrzejewski T.M."/>
            <person name="Davidsen T.M."/>
            <person name="Wayne K.J."/>
            <person name="Tettelin H."/>
            <person name="Glass J.I."/>
            <person name="Rusch D."/>
            <person name="Podicherti R."/>
            <person name="Tsui H.-C.T."/>
            <person name="Winkler M.E."/>
        </authorList>
    </citation>
    <scope>NUCLEOTIDE SEQUENCE</scope>
</reference>
<feature type="transmembrane region" description="Helical" evidence="1">
    <location>
        <begin position="33"/>
        <end position="49"/>
    </location>
</feature>
<protein>
    <submittedName>
        <fullName evidence="2">Uncharacterized protein</fullName>
    </submittedName>
</protein>
<proteinExistence type="predicted"/>
<organism evidence="2">
    <name type="scientific">marine metagenome</name>
    <dbReference type="NCBI Taxonomy" id="408172"/>
    <lineage>
        <taxon>unclassified sequences</taxon>
        <taxon>metagenomes</taxon>
        <taxon>ecological metagenomes</taxon>
    </lineage>
</organism>
<feature type="non-terminal residue" evidence="2">
    <location>
        <position position="50"/>
    </location>
</feature>
<sequence>MMEVLTPILVAVFAALLFIIFHYVIWRLDCSRNWSVVLITGLSIVAYLIT</sequence>
<keyword evidence="1" id="KW-0472">Membrane</keyword>